<sequence>MSETRWGRVPEGASSPHVAVVPTLRAASGSTLRVPVRVTNRATAERAIVVTAVGVDPSWLGVPARTLPLAPGAAEVVELELTPPQGTLPASYPLVVTALAVDPVTGRTDAASSRPAQAESTLVVSPRSRLTIELEPGDLRAISSKKITAVLRNTGGADAQVALKVTHPRHGRVKFRRPNVVVPPDGEVRVTGRARINRPRLLGYGARHAFRVTASTPESVRHAQGSLEQRAVFGPWGLKAVAILCVVAVWLGGAGLLVAKISQAQREKSQEDTAALADAGSDAGDAAAEGAGDDGGEDAGEDAGEDGAGEDAEGEEPAPPLQLAGTVVDQPGVTVRMESTSLVDEEAQGASGIGVDDEDLDGDGKRPAAAFTTASPSEAPEARSTDTDTDGAWAMGNVKAPGYYLLTFSKPGFQTQRYVVDSSSEAAKEPLEFEMEPGTGSLRGTVTGPGGAVGGATVVITDGTNTLTTSSTSDGPGAGTWSIDGLSAPGTYVVTATRRDMSSEARVVQLDSFGTATADLRLTAGVALVEGDVTAAGFDGSSSALGGATVTVTDGDELTRTATTLTVDPKGRFYLPSLPVPGNYTLTIAATGYQTASIGFELQRGDSSLVLDPTRLESINGRVDGTMWGLSRELATTKAVRAARRSDTLPRGATPLSGVGLTLVNPEHSYKATSSSVVVVDGERRSSFAFDVVAPGVYTLTASYFNRITVERTVRVEAGDDGDPMQIVLSELPDGPLPRTSRIEGEVVDVDTGKAIPTCTDGRLATKAERETCVTATLKGTDFSDRFAADGGFLLPNDATCKPLDQAGEQCGLRPGLYTIEIAAPGYLNRTVRVEVGENRRVTAPLVELTPVPSVTGVVSLAVPASGDGIANPTQSCVWLLAATATGGLPPCSDAITNGAANDDAAKADPDACLPARSVDRGQTGRTRWCAVTDADGRYLIEAPRPGPYKVLAVPANTEFVGGGEAQLILDSGAEQVNFELNRLGRVSLVVRQPPGEGDTDGSGALVDSDDAEVTLTRVDSDVVVESRATTEDGRVVVNRLTPGEYRISGTSKLGTHSGSRAETLVVGYDDLQETTLDLTDPVADFLAQVVGYDISEPAATRAVGVKDAAVTVVGGTRFDPSTLTEAGTLDPAANQQVDVTTNDQGCFSIVKVADDNDPRDATCPGTADARGVMPAPFVTTRMPSVSVTASGWYPFAQSDYYLQTGRVLSTVMMLPAPISVTNEVTVEGADDAVPGDIAVTVSSTSGRTVEASLVYNPTKTADAGVATYELAWDDQSTLGAGVPDGLNVPDRDEDVPTDTAMPGTYTLTFSNPDVVSTPATLTCTRGGPCTLSNPNLKERGSITVTVLDSSQADAQPVNNALVTLSHDGVTVPLRTQVDGTRNFPRLPPGAQARFYVKAPGFDFGDAAASGTVQMNCEGTNTGVVTVEAGRMISCTIRLTRLGTISGDLAAVRTEPGEMPSQQYAVAGRTVTAQLCTVQAAACGVANPGKPLLTTTTTDTGQFTFAGTTEDDEGPEAGWYLLDVPSPPTGYGFKSNAESNRVVQVVDGSSVTPELRLFAARVPVEITLRDQNGQPIAGDTAATVWLSRTPAMVDPAPASDETASDADSDGRYTFNGGDGVLPGLWYVKVEGSAIYPLVQSAEVELDDSTGGDTPVRNIAVDVVRNRATLGGVVTEQPRPGITSPPAVAGATVSLVPGGPTTETDENGVYAFDDVTAGSYSVEVTEPGFTVPASPVTLTDGEEETLDLTATAALVSTTVTVGGTSETFAGATATLTPRAGTWESTQTVGIQTTPTPTQVRFGCYDAELTMNSPGDEIHFGRITGITSSAASGPGCGGGGIWLPPDATDVTITFQVDSAPLTWTYAATAQPGHPVPGPGSTLRVTGNGLDQSLPLTGSTVYVPAGTYTCTPVLQDVRAEWWDAAPRDCATGGPATDFTLAEQTTSLAISVTGLVGDEVAQVQVTSAEPGADPTPVFSGEVGAAGTTIDLPYGAWLVEGVMPDTSGDSDTVDITDPGQAYTVELQATAGP</sequence>
<dbReference type="EMBL" id="BAABKG010000008">
    <property type="protein sequence ID" value="GAA5156661.1"/>
    <property type="molecule type" value="Genomic_DNA"/>
</dbReference>
<keyword evidence="3" id="KW-1185">Reference proteome</keyword>
<gene>
    <name evidence="2" type="ORF">GCM10023340_45110</name>
</gene>
<proteinExistence type="predicted"/>
<dbReference type="SUPFAM" id="SSF49452">
    <property type="entry name" value="Starch-binding domain-like"/>
    <property type="match status" value="1"/>
</dbReference>
<dbReference type="SUPFAM" id="SSF49478">
    <property type="entry name" value="Cna protein B-type domain"/>
    <property type="match status" value="1"/>
</dbReference>
<feature type="region of interest" description="Disordered" evidence="1">
    <location>
        <begin position="272"/>
        <end position="390"/>
    </location>
</feature>
<dbReference type="Gene3D" id="2.60.40.1120">
    <property type="entry name" value="Carboxypeptidase-like, regulatory domain"/>
    <property type="match status" value="3"/>
</dbReference>
<organism evidence="2 3">
    <name type="scientific">Nocardioides marinquilinus</name>
    <dbReference type="NCBI Taxonomy" id="1210400"/>
    <lineage>
        <taxon>Bacteria</taxon>
        <taxon>Bacillati</taxon>
        <taxon>Actinomycetota</taxon>
        <taxon>Actinomycetes</taxon>
        <taxon>Propionibacteriales</taxon>
        <taxon>Nocardioidaceae</taxon>
        <taxon>Nocardioides</taxon>
    </lineage>
</organism>
<dbReference type="InterPro" id="IPR013784">
    <property type="entry name" value="Carb-bd-like_fold"/>
</dbReference>
<feature type="compositionally biased region" description="Low complexity" evidence="1">
    <location>
        <begin position="274"/>
        <end position="290"/>
    </location>
</feature>
<evidence type="ECO:0000313" key="2">
    <source>
        <dbReference type="EMBL" id="GAA5156661.1"/>
    </source>
</evidence>
<evidence type="ECO:0000313" key="3">
    <source>
        <dbReference type="Proteomes" id="UP001500221"/>
    </source>
</evidence>
<protein>
    <recommendedName>
        <fullName evidence="4">Alpha-amylase</fullName>
    </recommendedName>
</protein>
<name>A0ABP9Q4N4_9ACTN</name>
<dbReference type="RefSeq" id="WP_345464489.1">
    <property type="nucleotide sequence ID" value="NZ_BAABKG010000008.1"/>
</dbReference>
<evidence type="ECO:0008006" key="4">
    <source>
        <dbReference type="Google" id="ProtNLM"/>
    </source>
</evidence>
<feature type="compositionally biased region" description="Acidic residues" evidence="1">
    <location>
        <begin position="291"/>
        <end position="316"/>
    </location>
</feature>
<evidence type="ECO:0000256" key="1">
    <source>
        <dbReference type="SAM" id="MobiDB-lite"/>
    </source>
</evidence>
<accession>A0ABP9Q4N4</accession>
<dbReference type="Pfam" id="PF13620">
    <property type="entry name" value="CarboxypepD_reg"/>
    <property type="match status" value="2"/>
</dbReference>
<reference evidence="3" key="1">
    <citation type="journal article" date="2019" name="Int. J. Syst. Evol. Microbiol.">
        <title>The Global Catalogue of Microorganisms (GCM) 10K type strain sequencing project: providing services to taxonomists for standard genome sequencing and annotation.</title>
        <authorList>
            <consortium name="The Broad Institute Genomics Platform"/>
            <consortium name="The Broad Institute Genome Sequencing Center for Infectious Disease"/>
            <person name="Wu L."/>
            <person name="Ma J."/>
        </authorList>
    </citation>
    <scope>NUCLEOTIDE SEQUENCE [LARGE SCALE GENOMIC DNA]</scope>
    <source>
        <strain evidence="3">JCM 18459</strain>
    </source>
</reference>
<dbReference type="Proteomes" id="UP001500221">
    <property type="component" value="Unassembled WGS sequence"/>
</dbReference>
<comment type="caution">
    <text evidence="2">The sequence shown here is derived from an EMBL/GenBank/DDBJ whole genome shotgun (WGS) entry which is preliminary data.</text>
</comment>